<reference evidence="3 4" key="1">
    <citation type="journal article" date="2015" name="Nature">
        <title>rRNA introns, odd ribosomes, and small enigmatic genomes across a large radiation of phyla.</title>
        <authorList>
            <person name="Brown C.T."/>
            <person name="Hug L.A."/>
            <person name="Thomas B.C."/>
            <person name="Sharon I."/>
            <person name="Castelle C.J."/>
            <person name="Singh A."/>
            <person name="Wilkins M.J."/>
            <person name="Williams K.H."/>
            <person name="Banfield J.F."/>
        </authorList>
    </citation>
    <scope>NUCLEOTIDE SEQUENCE [LARGE SCALE GENOMIC DNA]</scope>
</reference>
<feature type="binding site" evidence="2">
    <location>
        <begin position="70"/>
        <end position="72"/>
    </location>
    <ligand>
        <name>substrate</name>
    </ligand>
</feature>
<dbReference type="SUPFAM" id="SSF64005">
    <property type="entry name" value="Undecaprenyl diphosphate synthase"/>
    <property type="match status" value="1"/>
</dbReference>
<feature type="active site" description="Proton acceptor" evidence="2">
    <location>
        <position position="73"/>
    </location>
</feature>
<dbReference type="EC" id="2.5.1.-" evidence="2"/>
<dbReference type="InterPro" id="IPR036424">
    <property type="entry name" value="UPP_synth-like_sf"/>
</dbReference>
<feature type="binding site" evidence="2">
    <location>
        <position position="74"/>
    </location>
    <ligand>
        <name>substrate</name>
    </ligand>
</feature>
<dbReference type="Pfam" id="PF01255">
    <property type="entry name" value="Prenyltransf"/>
    <property type="match status" value="1"/>
</dbReference>
<sequence length="412" mass="47525">MGKIKSDLMLPAGTKVPDHVVLIPDGDRRWARAQGLSASEGHRAGIENMIVLARTCRDWGIHTVSAWGLSTENWLDRPKDEVNFLMKGVVAAMDKYVVDMMEEGVRFVHLGKKDRLPEFVLNKISQVEEQTRKNNKHIFNVGLDYNGPDEIMRAFKKMLADNVQAEEVDRKKVEAYLDTSDQPYPYVDLFIRTSGEQRTSGFMMWQCDYAEFYWEVDHFPAFGPAKLKEAVLDYSRRRRRFGGNDAMEHFAFDPKVMARLELGWRRELAEGDNNKLLSDMAMEYIKEQYGLSKELAKTAGMSMAKALRHGKQEEWESAKEALKGLYEVVKKNVGLALEPEIVASIEVGSWRDQPNEEDMRHLLAEKFRFSNFQAAKSARLAYLAAVERGRKDWQKAQWYTEKYYEALKDRVA</sequence>
<dbReference type="PANTHER" id="PTHR10291:SF0">
    <property type="entry name" value="DEHYDRODOLICHYL DIPHOSPHATE SYNTHASE 2"/>
    <property type="match status" value="1"/>
</dbReference>
<feature type="binding site" evidence="2">
    <location>
        <begin position="198"/>
        <end position="200"/>
    </location>
    <ligand>
        <name>substrate</name>
    </ligand>
</feature>
<comment type="caution">
    <text evidence="3">The sequence shown here is derived from an EMBL/GenBank/DDBJ whole genome shotgun (WGS) entry which is preliminary data.</text>
</comment>
<evidence type="ECO:0000256" key="1">
    <source>
        <dbReference type="ARBA" id="ARBA00022679"/>
    </source>
</evidence>
<comment type="function">
    <text evidence="2">Catalyzes the condensation of isopentenyl diphosphate (IPP) with allylic pyrophosphates generating different type of terpenoids.</text>
</comment>
<keyword evidence="1 2" id="KW-0808">Transferase</keyword>
<dbReference type="CDD" id="cd00475">
    <property type="entry name" value="Cis_IPPS"/>
    <property type="match status" value="1"/>
</dbReference>
<comment type="caution">
    <text evidence="2">Lacks conserved residue(s) required for the propagation of feature annotation.</text>
</comment>
<evidence type="ECO:0000256" key="2">
    <source>
        <dbReference type="HAMAP-Rule" id="MF_01139"/>
    </source>
</evidence>
<dbReference type="HAMAP" id="MF_01139">
    <property type="entry name" value="ISPT"/>
    <property type="match status" value="1"/>
</dbReference>
<dbReference type="Gene3D" id="3.40.1180.10">
    <property type="entry name" value="Decaprenyl diphosphate synthase-like"/>
    <property type="match status" value="1"/>
</dbReference>
<evidence type="ECO:0000313" key="3">
    <source>
        <dbReference type="EMBL" id="KKU64116.1"/>
    </source>
</evidence>
<feature type="binding site" evidence="2">
    <location>
        <position position="25"/>
    </location>
    <ligand>
        <name>Mg(2+)</name>
        <dbReference type="ChEBI" id="CHEBI:18420"/>
    </ligand>
</feature>
<dbReference type="GO" id="GO:0045547">
    <property type="term" value="F:ditrans,polycis-polyprenyl diphosphate synthase [(2E,6E)-farnesyl diphosphate specific] activity"/>
    <property type="evidence" value="ECO:0007669"/>
    <property type="project" value="TreeGrafter"/>
</dbReference>
<name>A0A0G1S433_9BACT</name>
<dbReference type="InterPro" id="IPR018520">
    <property type="entry name" value="UPP_synth-like_CS"/>
</dbReference>
<feature type="binding site" evidence="2">
    <location>
        <position position="30"/>
    </location>
    <ligand>
        <name>substrate</name>
    </ligand>
</feature>
<dbReference type="NCBIfam" id="TIGR00055">
    <property type="entry name" value="uppS"/>
    <property type="match status" value="1"/>
</dbReference>
<feature type="binding site" evidence="2">
    <location>
        <position position="42"/>
    </location>
    <ligand>
        <name>substrate</name>
    </ligand>
</feature>
<feature type="binding site" evidence="2">
    <location>
        <position position="211"/>
    </location>
    <ligand>
        <name>Mg(2+)</name>
        <dbReference type="ChEBI" id="CHEBI:18420"/>
    </ligand>
</feature>
<protein>
    <recommendedName>
        <fullName evidence="2">Isoprenyl transferase</fullName>
        <ecNumber evidence="2">2.5.1.-</ecNumber>
    </recommendedName>
</protein>
<evidence type="ECO:0000313" key="4">
    <source>
        <dbReference type="Proteomes" id="UP000034364"/>
    </source>
</evidence>
<feature type="binding site" evidence="2">
    <location>
        <position position="192"/>
    </location>
    <ligand>
        <name>substrate</name>
    </ligand>
</feature>
<organism evidence="3 4">
    <name type="scientific">Candidatus Amesbacteria bacterium GW2011_GWA1_47_16</name>
    <dbReference type="NCBI Taxonomy" id="1618353"/>
    <lineage>
        <taxon>Bacteria</taxon>
        <taxon>Candidatus Amesiibacteriota</taxon>
    </lineage>
</organism>
<comment type="similarity">
    <text evidence="2">Belongs to the UPP synthase family.</text>
</comment>
<dbReference type="AlphaFoldDB" id="A0A0G1S433"/>
<dbReference type="GO" id="GO:0000287">
    <property type="term" value="F:magnesium ion binding"/>
    <property type="evidence" value="ECO:0007669"/>
    <property type="project" value="UniProtKB-UniRule"/>
</dbReference>
<gene>
    <name evidence="3" type="ORF">UX87_C0012G0005</name>
</gene>
<dbReference type="GO" id="GO:0016094">
    <property type="term" value="P:polyprenol biosynthetic process"/>
    <property type="evidence" value="ECO:0007669"/>
    <property type="project" value="TreeGrafter"/>
</dbReference>
<comment type="cofactor">
    <cofactor evidence="2">
        <name>Mg(2+)</name>
        <dbReference type="ChEBI" id="CHEBI:18420"/>
    </cofactor>
    <text evidence="2">Binds 2 magnesium ions per subunit.</text>
</comment>
<feature type="binding site" evidence="2">
    <location>
        <position position="77"/>
    </location>
    <ligand>
        <name>substrate</name>
    </ligand>
</feature>
<dbReference type="InterPro" id="IPR001441">
    <property type="entry name" value="UPP_synth-like"/>
</dbReference>
<keyword evidence="2" id="KW-0460">Magnesium</keyword>
<proteinExistence type="inferred from homology"/>
<dbReference type="EMBL" id="LCNV01000012">
    <property type="protein sequence ID" value="KKU64116.1"/>
    <property type="molecule type" value="Genomic_DNA"/>
</dbReference>
<comment type="subunit">
    <text evidence="2">Homodimer.</text>
</comment>
<accession>A0A0G1S433</accession>
<dbReference type="Proteomes" id="UP000034364">
    <property type="component" value="Unassembled WGS sequence"/>
</dbReference>
<dbReference type="PANTHER" id="PTHR10291">
    <property type="entry name" value="DEHYDRODOLICHYL DIPHOSPHATE SYNTHASE FAMILY MEMBER"/>
    <property type="match status" value="1"/>
</dbReference>
<feature type="active site" evidence="2">
    <location>
        <position position="25"/>
    </location>
</feature>
<dbReference type="PROSITE" id="PS01066">
    <property type="entry name" value="UPP_SYNTHASE"/>
    <property type="match status" value="1"/>
</dbReference>
<keyword evidence="2" id="KW-0479">Metal-binding</keyword>